<name>A0ABR4FXP0_9EURO</name>
<reference evidence="1 2" key="1">
    <citation type="submission" date="2024-07" db="EMBL/GenBank/DDBJ databases">
        <title>Section-level genome sequencing and comparative genomics of Aspergillus sections Usti and Cavernicolus.</title>
        <authorList>
            <consortium name="Lawrence Berkeley National Laboratory"/>
            <person name="Nybo J.L."/>
            <person name="Vesth T.C."/>
            <person name="Theobald S."/>
            <person name="Frisvad J.C."/>
            <person name="Larsen T.O."/>
            <person name="Kjaerboelling I."/>
            <person name="Rothschild-Mancinelli K."/>
            <person name="Lyhne E.K."/>
            <person name="Kogle M.E."/>
            <person name="Barry K."/>
            <person name="Clum A."/>
            <person name="Na H."/>
            <person name="Ledsgaard L."/>
            <person name="Lin J."/>
            <person name="Lipzen A."/>
            <person name="Kuo A."/>
            <person name="Riley R."/>
            <person name="Mondo S."/>
            <person name="Labutti K."/>
            <person name="Haridas S."/>
            <person name="Pangalinan J."/>
            <person name="Salamov A.A."/>
            <person name="Simmons B.A."/>
            <person name="Magnuson J.K."/>
            <person name="Chen J."/>
            <person name="Drula E."/>
            <person name="Henrissat B."/>
            <person name="Wiebenga A."/>
            <person name="Lubbers R.J."/>
            <person name="Gomes A.C."/>
            <person name="Makela M.R."/>
            <person name="Stajich J."/>
            <person name="Grigoriev I.V."/>
            <person name="Mortensen U.H."/>
            <person name="De Vries R.P."/>
            <person name="Baker S.E."/>
            <person name="Andersen M.R."/>
        </authorList>
    </citation>
    <scope>NUCLEOTIDE SEQUENCE [LARGE SCALE GENOMIC DNA]</scope>
    <source>
        <strain evidence="1 2">CBS 209.92</strain>
    </source>
</reference>
<protein>
    <submittedName>
        <fullName evidence="1">Uncharacterized protein</fullName>
    </submittedName>
</protein>
<dbReference type="EMBL" id="JBFTWV010000086">
    <property type="protein sequence ID" value="KAL2788039.1"/>
    <property type="molecule type" value="Genomic_DNA"/>
</dbReference>
<evidence type="ECO:0000313" key="1">
    <source>
        <dbReference type="EMBL" id="KAL2788039.1"/>
    </source>
</evidence>
<accession>A0ABR4FXP0</accession>
<evidence type="ECO:0000313" key="2">
    <source>
        <dbReference type="Proteomes" id="UP001610563"/>
    </source>
</evidence>
<keyword evidence="2" id="KW-1185">Reference proteome</keyword>
<dbReference type="Proteomes" id="UP001610563">
    <property type="component" value="Unassembled WGS sequence"/>
</dbReference>
<gene>
    <name evidence="1" type="ORF">BJX66DRAFT_340654</name>
</gene>
<comment type="caution">
    <text evidence="1">The sequence shown here is derived from an EMBL/GenBank/DDBJ whole genome shotgun (WGS) entry which is preliminary data.</text>
</comment>
<sequence length="69" mass="8117">MDPFRRGAFKDILLYTLFKMCTQWFVRYTCGCVDEEQFVQCEALRGTYYKCNPLKEVFGSLLRITVATT</sequence>
<proteinExistence type="predicted"/>
<organism evidence="1 2">
    <name type="scientific">Aspergillus keveii</name>
    <dbReference type="NCBI Taxonomy" id="714993"/>
    <lineage>
        <taxon>Eukaryota</taxon>
        <taxon>Fungi</taxon>
        <taxon>Dikarya</taxon>
        <taxon>Ascomycota</taxon>
        <taxon>Pezizomycotina</taxon>
        <taxon>Eurotiomycetes</taxon>
        <taxon>Eurotiomycetidae</taxon>
        <taxon>Eurotiales</taxon>
        <taxon>Aspergillaceae</taxon>
        <taxon>Aspergillus</taxon>
        <taxon>Aspergillus subgen. Nidulantes</taxon>
    </lineage>
</organism>